<reference evidence="4" key="1">
    <citation type="journal article" date="2014" name="Int. J. Syst. Evol. Microbiol.">
        <title>Complete genome sequence of Corynebacterium casei LMG S-19264T (=DSM 44701T), isolated from a smear-ripened cheese.</title>
        <authorList>
            <consortium name="US DOE Joint Genome Institute (JGI-PGF)"/>
            <person name="Walter F."/>
            <person name="Albersmeier A."/>
            <person name="Kalinowski J."/>
            <person name="Ruckert C."/>
        </authorList>
    </citation>
    <scope>NUCLEOTIDE SEQUENCE</scope>
    <source>
        <strain evidence="4">JCM 3172</strain>
    </source>
</reference>
<reference evidence="4" key="2">
    <citation type="submission" date="2020-09" db="EMBL/GenBank/DDBJ databases">
        <authorList>
            <person name="Sun Q."/>
            <person name="Ohkuma M."/>
        </authorList>
    </citation>
    <scope>NUCLEOTIDE SEQUENCE</scope>
    <source>
        <strain evidence="4">JCM 3172</strain>
    </source>
</reference>
<keyword evidence="2" id="KW-1133">Transmembrane helix</keyword>
<feature type="transmembrane region" description="Helical" evidence="2">
    <location>
        <begin position="112"/>
        <end position="133"/>
    </location>
</feature>
<sequence length="246" mass="26270">MTGTPTHPPVASAPAPSRRRRPSPTAPCSGPLVLGVVFLLVTAVLAATVVARPERPLPQPLDDIWLRWMGGPHDGPYAVVATLLDWLGGPLGVVVPLGLLVFLTVRRRWPSLLTLLTTYLVGNFLVQALKLGVDRPRPADPLVRVDHGSFPSGHVAGTALLVVIAVALLVPSGRRRGWWAAGALLALAMMWSRTWLHAHWLSDTVAGAATGAGTALVLWWAFTPLLSREAPARGREPQADRRLGNG</sequence>
<feature type="transmembrane region" description="Helical" evidence="2">
    <location>
        <begin position="208"/>
        <end position="226"/>
    </location>
</feature>
<dbReference type="SMART" id="SM00014">
    <property type="entry name" value="acidPPc"/>
    <property type="match status" value="1"/>
</dbReference>
<protein>
    <recommendedName>
        <fullName evidence="3">Phosphatidic acid phosphatase type 2/haloperoxidase domain-containing protein</fullName>
    </recommendedName>
</protein>
<dbReference type="SUPFAM" id="SSF48317">
    <property type="entry name" value="Acid phosphatase/Vanadium-dependent haloperoxidase"/>
    <property type="match status" value="1"/>
</dbReference>
<comment type="caution">
    <text evidence="4">The sequence shown here is derived from an EMBL/GenBank/DDBJ whole genome shotgun (WGS) entry which is preliminary data.</text>
</comment>
<dbReference type="PANTHER" id="PTHR14969:SF13">
    <property type="entry name" value="AT30094P"/>
    <property type="match status" value="1"/>
</dbReference>
<feature type="domain" description="Phosphatidic acid phosphatase type 2/haloperoxidase" evidence="3">
    <location>
        <begin position="111"/>
        <end position="219"/>
    </location>
</feature>
<dbReference type="InterPro" id="IPR000326">
    <property type="entry name" value="PAP2/HPO"/>
</dbReference>
<name>A0A918LLG5_9ACTN</name>
<evidence type="ECO:0000256" key="2">
    <source>
        <dbReference type="SAM" id="Phobius"/>
    </source>
</evidence>
<feature type="transmembrane region" description="Helical" evidence="2">
    <location>
        <begin position="86"/>
        <end position="105"/>
    </location>
</feature>
<dbReference type="EMBL" id="BMQQ01000001">
    <property type="protein sequence ID" value="GGT12895.1"/>
    <property type="molecule type" value="Genomic_DNA"/>
</dbReference>
<evidence type="ECO:0000259" key="3">
    <source>
        <dbReference type="SMART" id="SM00014"/>
    </source>
</evidence>
<keyword evidence="2" id="KW-0812">Transmembrane</keyword>
<evidence type="ECO:0000313" key="4">
    <source>
        <dbReference type="EMBL" id="GGT12895.1"/>
    </source>
</evidence>
<keyword evidence="5" id="KW-1185">Reference proteome</keyword>
<dbReference type="Proteomes" id="UP000619486">
    <property type="component" value="Unassembled WGS sequence"/>
</dbReference>
<feature type="region of interest" description="Disordered" evidence="1">
    <location>
        <begin position="1"/>
        <end position="25"/>
    </location>
</feature>
<dbReference type="AlphaFoldDB" id="A0A918LLG5"/>
<gene>
    <name evidence="4" type="ORF">GCM10014713_01710</name>
</gene>
<dbReference type="InterPro" id="IPR036938">
    <property type="entry name" value="PAP2/HPO_sf"/>
</dbReference>
<evidence type="ECO:0000313" key="5">
    <source>
        <dbReference type="Proteomes" id="UP000619486"/>
    </source>
</evidence>
<dbReference type="RefSeq" id="WP_189199294.1">
    <property type="nucleotide sequence ID" value="NZ_BMQQ01000001.1"/>
</dbReference>
<feature type="transmembrane region" description="Helical" evidence="2">
    <location>
        <begin position="28"/>
        <end position="51"/>
    </location>
</feature>
<feature type="transmembrane region" description="Helical" evidence="2">
    <location>
        <begin position="153"/>
        <end position="170"/>
    </location>
</feature>
<feature type="transmembrane region" description="Helical" evidence="2">
    <location>
        <begin position="177"/>
        <end position="196"/>
    </location>
</feature>
<dbReference type="PANTHER" id="PTHR14969">
    <property type="entry name" value="SPHINGOSINE-1-PHOSPHATE PHOSPHOHYDROLASE"/>
    <property type="match status" value="1"/>
</dbReference>
<dbReference type="Pfam" id="PF01569">
    <property type="entry name" value="PAP2"/>
    <property type="match status" value="1"/>
</dbReference>
<dbReference type="Gene3D" id="1.20.144.10">
    <property type="entry name" value="Phosphatidic acid phosphatase type 2/haloperoxidase"/>
    <property type="match status" value="1"/>
</dbReference>
<evidence type="ECO:0000256" key="1">
    <source>
        <dbReference type="SAM" id="MobiDB-lite"/>
    </source>
</evidence>
<proteinExistence type="predicted"/>
<organism evidence="4 5">
    <name type="scientific">Streptomyces purpureus</name>
    <dbReference type="NCBI Taxonomy" id="1951"/>
    <lineage>
        <taxon>Bacteria</taxon>
        <taxon>Bacillati</taxon>
        <taxon>Actinomycetota</taxon>
        <taxon>Actinomycetes</taxon>
        <taxon>Kitasatosporales</taxon>
        <taxon>Streptomycetaceae</taxon>
        <taxon>Streptomyces</taxon>
    </lineage>
</organism>
<keyword evidence="2" id="KW-0472">Membrane</keyword>
<accession>A0A918LLG5</accession>